<dbReference type="PANTHER" id="PTHR43143">
    <property type="entry name" value="METALLOPHOSPHOESTERASE, CALCINEURIN SUPERFAMILY"/>
    <property type="match status" value="1"/>
</dbReference>
<comment type="caution">
    <text evidence="3">The sequence shown here is derived from an EMBL/GenBank/DDBJ whole genome shotgun (WGS) entry which is preliminary data.</text>
</comment>
<evidence type="ECO:0000256" key="1">
    <source>
        <dbReference type="SAM" id="SignalP"/>
    </source>
</evidence>
<gene>
    <name evidence="3" type="ORF">IAC53_08545</name>
</gene>
<evidence type="ECO:0000313" key="4">
    <source>
        <dbReference type="Proteomes" id="UP000824071"/>
    </source>
</evidence>
<evidence type="ECO:0000259" key="2">
    <source>
        <dbReference type="Pfam" id="PF00149"/>
    </source>
</evidence>
<protein>
    <submittedName>
        <fullName evidence="3">Metallophosphoesterase</fullName>
    </submittedName>
</protein>
<dbReference type="SUPFAM" id="SSF56300">
    <property type="entry name" value="Metallo-dependent phosphatases"/>
    <property type="match status" value="1"/>
</dbReference>
<dbReference type="InterPro" id="IPR029052">
    <property type="entry name" value="Metallo-depent_PP-like"/>
</dbReference>
<dbReference type="Gene3D" id="3.60.21.10">
    <property type="match status" value="1"/>
</dbReference>
<dbReference type="Proteomes" id="UP000824071">
    <property type="component" value="Unassembled WGS sequence"/>
</dbReference>
<dbReference type="EMBL" id="DVMW01000049">
    <property type="protein sequence ID" value="HIU36637.1"/>
    <property type="molecule type" value="Genomic_DNA"/>
</dbReference>
<accession>A0A9D1IIE0</accession>
<dbReference type="AlphaFoldDB" id="A0A9D1IIE0"/>
<proteinExistence type="predicted"/>
<reference evidence="3" key="2">
    <citation type="journal article" date="2021" name="PeerJ">
        <title>Extensive microbial diversity within the chicken gut microbiome revealed by metagenomics and culture.</title>
        <authorList>
            <person name="Gilroy R."/>
            <person name="Ravi A."/>
            <person name="Getino M."/>
            <person name="Pursley I."/>
            <person name="Horton D.L."/>
            <person name="Alikhan N.F."/>
            <person name="Baker D."/>
            <person name="Gharbi K."/>
            <person name="Hall N."/>
            <person name="Watson M."/>
            <person name="Adriaenssens E.M."/>
            <person name="Foster-Nyarko E."/>
            <person name="Jarju S."/>
            <person name="Secka A."/>
            <person name="Antonio M."/>
            <person name="Oren A."/>
            <person name="Chaudhuri R.R."/>
            <person name="La Ragione R."/>
            <person name="Hildebrand F."/>
            <person name="Pallen M.J."/>
        </authorList>
    </citation>
    <scope>NUCLEOTIDE SEQUENCE</scope>
    <source>
        <strain evidence="3">ChiGjej1B1-19959</strain>
    </source>
</reference>
<organism evidence="3 4">
    <name type="scientific">Candidatus Fimenecus excrementigallinarum</name>
    <dbReference type="NCBI Taxonomy" id="2840816"/>
    <lineage>
        <taxon>Bacteria</taxon>
        <taxon>Bacillati</taxon>
        <taxon>Bacillota</taxon>
        <taxon>Clostridia</taxon>
        <taxon>Candidatus Fimenecus</taxon>
    </lineage>
</organism>
<evidence type="ECO:0000313" key="3">
    <source>
        <dbReference type="EMBL" id="HIU36637.1"/>
    </source>
</evidence>
<dbReference type="GO" id="GO:0016787">
    <property type="term" value="F:hydrolase activity"/>
    <property type="evidence" value="ECO:0007669"/>
    <property type="project" value="InterPro"/>
</dbReference>
<sequence>MSWFLRFFAAILALFIFRPSDAAVASFAPSGEGLRFRFAVISDAHLEGNNGDKHDWMGEAFRDLSAASDSAYDALVMLGDNTMNGQLFEQGMLYGLMRKYCTVDTVLMAAGNHDICGSDYNLANYDRLKKRFIRYNNAFTDHEIDELYHYAVVDGCYFIVLGSDRDAGVAQYLSDAQFAWLEGVLKEAAAGGNPVFLFSHWPLNDVFPDVWAEGHVGEQSEQLKAALEACGSRIFFFSGHLHMGLYGDERDYKTEGQITYINVPSFGSENTNGGVLQDTGLGYSVEVYGEEVVVRVRDLVGHAFTEYTYRFAY</sequence>
<feature type="chain" id="PRO_5039444460" evidence="1">
    <location>
        <begin position="23"/>
        <end position="313"/>
    </location>
</feature>
<name>A0A9D1IIE0_9FIRM</name>
<keyword evidence="1" id="KW-0732">Signal</keyword>
<dbReference type="Pfam" id="PF00149">
    <property type="entry name" value="Metallophos"/>
    <property type="match status" value="1"/>
</dbReference>
<feature type="domain" description="Calcineurin-like phosphoesterase" evidence="2">
    <location>
        <begin position="36"/>
        <end position="242"/>
    </location>
</feature>
<dbReference type="PANTHER" id="PTHR43143:SF1">
    <property type="entry name" value="SERINE_THREONINE-PROTEIN PHOSPHATASE CPPED1"/>
    <property type="match status" value="1"/>
</dbReference>
<dbReference type="InterPro" id="IPR004843">
    <property type="entry name" value="Calcineurin-like_PHP"/>
</dbReference>
<reference evidence="3" key="1">
    <citation type="submission" date="2020-10" db="EMBL/GenBank/DDBJ databases">
        <authorList>
            <person name="Gilroy R."/>
        </authorList>
    </citation>
    <scope>NUCLEOTIDE SEQUENCE</scope>
    <source>
        <strain evidence="3">ChiGjej1B1-19959</strain>
    </source>
</reference>
<feature type="signal peptide" evidence="1">
    <location>
        <begin position="1"/>
        <end position="22"/>
    </location>
</feature>
<dbReference type="InterPro" id="IPR051918">
    <property type="entry name" value="STPP_CPPED1"/>
</dbReference>